<reference evidence="2" key="1">
    <citation type="journal article" date="2013" name="Genetics">
        <title>The draft genome and transcriptome of Panagrellus redivivus are shaped by the harsh demands of a free-living lifestyle.</title>
        <authorList>
            <person name="Srinivasan J."/>
            <person name="Dillman A.R."/>
            <person name="Macchietto M.G."/>
            <person name="Heikkinen L."/>
            <person name="Lakso M."/>
            <person name="Fracchia K.M."/>
            <person name="Antoshechkin I."/>
            <person name="Mortazavi A."/>
            <person name="Wong G."/>
            <person name="Sternberg P.W."/>
        </authorList>
    </citation>
    <scope>NUCLEOTIDE SEQUENCE [LARGE SCALE GENOMIC DNA]</scope>
    <source>
        <strain evidence="2">MT8872</strain>
    </source>
</reference>
<dbReference type="Proteomes" id="UP000492821">
    <property type="component" value="Unassembled WGS sequence"/>
</dbReference>
<keyword evidence="1" id="KW-0812">Transmembrane</keyword>
<proteinExistence type="predicted"/>
<accession>A0A7E4ZUJ4</accession>
<keyword evidence="2" id="KW-1185">Reference proteome</keyword>
<keyword evidence="1" id="KW-1133">Transmembrane helix</keyword>
<dbReference type="AlphaFoldDB" id="A0A7E4ZUJ4"/>
<protein>
    <submittedName>
        <fullName evidence="3">Ammonium_transp domain-containing protein</fullName>
    </submittedName>
</protein>
<feature type="transmembrane region" description="Helical" evidence="1">
    <location>
        <begin position="101"/>
        <end position="121"/>
    </location>
</feature>
<reference evidence="3" key="2">
    <citation type="submission" date="2020-10" db="UniProtKB">
        <authorList>
            <consortium name="WormBaseParasite"/>
        </authorList>
    </citation>
    <scope>IDENTIFICATION</scope>
</reference>
<evidence type="ECO:0000256" key="1">
    <source>
        <dbReference type="SAM" id="Phobius"/>
    </source>
</evidence>
<keyword evidence="1" id="KW-0472">Membrane</keyword>
<evidence type="ECO:0000313" key="2">
    <source>
        <dbReference type="Proteomes" id="UP000492821"/>
    </source>
</evidence>
<dbReference type="WBParaSite" id="Pan_g18148.t1">
    <property type="protein sequence ID" value="Pan_g18148.t1"/>
    <property type="gene ID" value="Pan_g18148"/>
</dbReference>
<organism evidence="2 3">
    <name type="scientific">Panagrellus redivivus</name>
    <name type="common">Microworm</name>
    <dbReference type="NCBI Taxonomy" id="6233"/>
    <lineage>
        <taxon>Eukaryota</taxon>
        <taxon>Metazoa</taxon>
        <taxon>Ecdysozoa</taxon>
        <taxon>Nematoda</taxon>
        <taxon>Chromadorea</taxon>
        <taxon>Rhabditida</taxon>
        <taxon>Tylenchina</taxon>
        <taxon>Panagrolaimomorpha</taxon>
        <taxon>Panagrolaimoidea</taxon>
        <taxon>Panagrolaimidae</taxon>
        <taxon>Panagrellus</taxon>
    </lineage>
</organism>
<sequence>MMARGTKKSKGRSGCFFFGRCRPCWGCLAPPTPERQWQFGGVEIETVHFTGDGHSLSQIDPQWGTTGTFAGAKRLAIGSGMFLDAMMLSVFAAGWDEIADSLLTRLVTCLLALTSLLLTVYKGVDDFDDIDRGSSGLSSTALRACL</sequence>
<name>A0A7E4ZUJ4_PANRE</name>
<feature type="transmembrane region" description="Helical" evidence="1">
    <location>
        <begin position="75"/>
        <end position="95"/>
    </location>
</feature>
<evidence type="ECO:0000313" key="3">
    <source>
        <dbReference type="WBParaSite" id="Pan_g18148.t1"/>
    </source>
</evidence>